<gene>
    <name evidence="1" type="ORF">E5329_15960</name>
</gene>
<sequence length="529" mass="60671">MSNKIKKIYHAAIYVRLSKEDGDVSSAAKAESNSISNQKNLIRDFLKDKEDIEVVSERVDDGYSGSNFNRPGVQALIEAAKSGSINMVIVKDFSRFGRDYLEVGRYLEYIFPILQIRFVSVNDNYDSSDKFGTTGGMSVALKNLVYGMYSADLSKKIRSARNIRARNGEFIGQYAPYGYRKNPENKHELLIDENVAWVVRKIFQMAADGINHSEIARQLNEAGIPTRYLYHKLRGDNFPDKQPHVKIKKWDNTAVKDIITNETYLGTMFWNRAKCGMDTNKKRIEQPRETWIVVENQHEALVSKELFDKANANIVGLDMNGRAVGKKNLFFICGYCGKTLKHRNRTNDKYYCRTGTQQLENDCQRVNIRIKELEDAVLCQVRGMAAMLIEAKNIRKNAQKNDRKKVLETTVDDSTREMARWKDTKVRLYEQYKAGTITREDYVARIEKGKIRMEELEQIKSEAQAELNNMQTVSKPEEIPDEELAELSVLESFDKERLKALIDKVIVYGADAIEIVWKVGNPFEAEITA</sequence>
<evidence type="ECO:0000313" key="1">
    <source>
        <dbReference type="EMBL" id="TGY95260.1"/>
    </source>
</evidence>
<dbReference type="Proteomes" id="UP000304953">
    <property type="component" value="Unassembled WGS sequence"/>
</dbReference>
<evidence type="ECO:0000313" key="2">
    <source>
        <dbReference type="Proteomes" id="UP000304953"/>
    </source>
</evidence>
<name>A0AC61RTP6_9FIRM</name>
<organism evidence="1 2">
    <name type="scientific">Petralouisia muris</name>
    <dbReference type="NCBI Taxonomy" id="3032872"/>
    <lineage>
        <taxon>Bacteria</taxon>
        <taxon>Bacillati</taxon>
        <taxon>Bacillota</taxon>
        <taxon>Clostridia</taxon>
        <taxon>Lachnospirales</taxon>
        <taxon>Lachnospiraceae</taxon>
        <taxon>Petralouisia</taxon>
    </lineage>
</organism>
<dbReference type="EMBL" id="SRYA01000032">
    <property type="protein sequence ID" value="TGY95260.1"/>
    <property type="molecule type" value="Genomic_DNA"/>
</dbReference>
<reference evidence="1" key="1">
    <citation type="submission" date="2019-04" db="EMBL/GenBank/DDBJ databases">
        <title>Microbes associate with the intestines of laboratory mice.</title>
        <authorList>
            <person name="Navarre W."/>
            <person name="Wong E."/>
            <person name="Huang K."/>
            <person name="Tropini C."/>
            <person name="Ng K."/>
            <person name="Yu B."/>
        </authorList>
    </citation>
    <scope>NUCLEOTIDE SEQUENCE</scope>
    <source>
        <strain evidence="1">NM01_1-7b</strain>
    </source>
</reference>
<keyword evidence="2" id="KW-1185">Reference proteome</keyword>
<accession>A0AC61RTP6</accession>
<protein>
    <submittedName>
        <fullName evidence="1">Uncharacterized protein</fullName>
    </submittedName>
</protein>
<comment type="caution">
    <text evidence="1">The sequence shown here is derived from an EMBL/GenBank/DDBJ whole genome shotgun (WGS) entry which is preliminary data.</text>
</comment>
<proteinExistence type="predicted"/>